<feature type="domain" description="Resolvase HTH" evidence="1">
    <location>
        <begin position="2"/>
        <end position="37"/>
    </location>
</feature>
<sequence>MNQEKIDHAFALYDKGKYSIKEITERTDVSKAKLYKELKNRV</sequence>
<comment type="caution">
    <text evidence="2">The sequence shown here is derived from an EMBL/GenBank/DDBJ whole genome shotgun (WGS) entry which is preliminary data.</text>
</comment>
<dbReference type="Proteomes" id="UP001556040">
    <property type="component" value="Unassembled WGS sequence"/>
</dbReference>
<dbReference type="Pfam" id="PF02796">
    <property type="entry name" value="HTH_7"/>
    <property type="match status" value="1"/>
</dbReference>
<organism evidence="2 3">
    <name type="scientific">Jeotgalibacillus marinus</name>
    <dbReference type="NCBI Taxonomy" id="86667"/>
    <lineage>
        <taxon>Bacteria</taxon>
        <taxon>Bacillati</taxon>
        <taxon>Bacillota</taxon>
        <taxon>Bacilli</taxon>
        <taxon>Bacillales</taxon>
        <taxon>Caryophanaceae</taxon>
        <taxon>Jeotgalibacillus</taxon>
    </lineage>
</organism>
<dbReference type="EMBL" id="JBFMIA010000015">
    <property type="protein sequence ID" value="MEW9502795.1"/>
    <property type="molecule type" value="Genomic_DNA"/>
</dbReference>
<accession>A0ABV3Q616</accession>
<evidence type="ECO:0000259" key="1">
    <source>
        <dbReference type="Pfam" id="PF02796"/>
    </source>
</evidence>
<proteinExistence type="predicted"/>
<name>A0ABV3Q616_9BACL</name>
<protein>
    <submittedName>
        <fullName evidence="2">Helix-turn-helix domain-containing protein</fullName>
    </submittedName>
</protein>
<dbReference type="RefSeq" id="WP_367780283.1">
    <property type="nucleotide sequence ID" value="NZ_JBFMIA010000015.1"/>
</dbReference>
<dbReference type="Gene3D" id="1.10.10.60">
    <property type="entry name" value="Homeodomain-like"/>
    <property type="match status" value="1"/>
</dbReference>
<evidence type="ECO:0000313" key="2">
    <source>
        <dbReference type="EMBL" id="MEW9502795.1"/>
    </source>
</evidence>
<dbReference type="InterPro" id="IPR006120">
    <property type="entry name" value="Resolvase_HTH_dom"/>
</dbReference>
<keyword evidence="3" id="KW-1185">Reference proteome</keyword>
<evidence type="ECO:0000313" key="3">
    <source>
        <dbReference type="Proteomes" id="UP001556040"/>
    </source>
</evidence>
<reference evidence="2 3" key="1">
    <citation type="journal article" date="1979" name="Int. J. Syst. Evol. Microbiol.">
        <title>Bacillus globisporus subsp. marinus subsp. nov.</title>
        <authorList>
            <person name="Liu H."/>
        </authorList>
    </citation>
    <scope>NUCLEOTIDE SEQUENCE [LARGE SCALE GENOMIC DNA]</scope>
    <source>
        <strain evidence="2 3">DSM 1297</strain>
    </source>
</reference>
<gene>
    <name evidence="2" type="ORF">AB1471_13440</name>
</gene>